<evidence type="ECO:0000259" key="1">
    <source>
        <dbReference type="PROSITE" id="PS51736"/>
    </source>
</evidence>
<evidence type="ECO:0000259" key="2">
    <source>
        <dbReference type="PROSITE" id="PS51737"/>
    </source>
</evidence>
<dbReference type="PROSITE" id="PS51736">
    <property type="entry name" value="RECOMBINASES_3"/>
    <property type="match status" value="1"/>
</dbReference>
<dbReference type="Pfam" id="PF07508">
    <property type="entry name" value="Recombinase"/>
    <property type="match status" value="1"/>
</dbReference>
<dbReference type="SMART" id="SM00857">
    <property type="entry name" value="Resolvase"/>
    <property type="match status" value="1"/>
</dbReference>
<dbReference type="Pfam" id="PF00239">
    <property type="entry name" value="Resolvase"/>
    <property type="match status" value="1"/>
</dbReference>
<name>A0ABV2EEL6_9CAUL</name>
<dbReference type="EMBL" id="JBEPLU010000001">
    <property type="protein sequence ID" value="MET3525475.1"/>
    <property type="molecule type" value="Genomic_DNA"/>
</dbReference>
<dbReference type="SUPFAM" id="SSF53041">
    <property type="entry name" value="Resolvase-like"/>
    <property type="match status" value="1"/>
</dbReference>
<gene>
    <name evidence="3" type="ORF">ABID41_000570</name>
</gene>
<dbReference type="InterPro" id="IPR011109">
    <property type="entry name" value="DNA_bind_recombinase_dom"/>
</dbReference>
<protein>
    <submittedName>
        <fullName evidence="3">DNA invertase Pin-like site-specific DNA recombinase</fullName>
    </submittedName>
</protein>
<dbReference type="InterPro" id="IPR050639">
    <property type="entry name" value="SSR_resolvase"/>
</dbReference>
<dbReference type="PANTHER" id="PTHR30461:SF23">
    <property type="entry name" value="DNA RECOMBINASE-RELATED"/>
    <property type="match status" value="1"/>
</dbReference>
<feature type="domain" description="Resolvase/invertase-type recombinase catalytic" evidence="1">
    <location>
        <begin position="7"/>
        <end position="159"/>
    </location>
</feature>
<dbReference type="Proteomes" id="UP001549110">
    <property type="component" value="Unassembled WGS sequence"/>
</dbReference>
<dbReference type="InterPro" id="IPR036162">
    <property type="entry name" value="Resolvase-like_N_sf"/>
</dbReference>
<organism evidence="3 4">
    <name type="scientific">Phenylobacterium koreense</name>
    <dbReference type="NCBI Taxonomy" id="266125"/>
    <lineage>
        <taxon>Bacteria</taxon>
        <taxon>Pseudomonadati</taxon>
        <taxon>Pseudomonadota</taxon>
        <taxon>Alphaproteobacteria</taxon>
        <taxon>Caulobacterales</taxon>
        <taxon>Caulobacteraceae</taxon>
        <taxon>Phenylobacterium</taxon>
    </lineage>
</organism>
<accession>A0ABV2EEL6</accession>
<dbReference type="InterPro" id="IPR038109">
    <property type="entry name" value="DNA_bind_recomb_sf"/>
</dbReference>
<proteinExistence type="predicted"/>
<reference evidence="3 4" key="1">
    <citation type="submission" date="2024-06" db="EMBL/GenBank/DDBJ databases">
        <title>Genomic Encyclopedia of Type Strains, Phase IV (KMG-IV): sequencing the most valuable type-strain genomes for metagenomic binning, comparative biology and taxonomic classification.</title>
        <authorList>
            <person name="Goeker M."/>
        </authorList>
    </citation>
    <scope>NUCLEOTIDE SEQUENCE [LARGE SCALE GENOMIC DNA]</scope>
    <source>
        <strain evidence="3 4">DSM 17809</strain>
    </source>
</reference>
<evidence type="ECO:0000313" key="4">
    <source>
        <dbReference type="Proteomes" id="UP001549110"/>
    </source>
</evidence>
<dbReference type="RefSeq" id="WP_354297146.1">
    <property type="nucleotide sequence ID" value="NZ_JBEPLU010000001.1"/>
</dbReference>
<dbReference type="Gene3D" id="3.90.1750.20">
    <property type="entry name" value="Putative Large Serine Recombinase, Chain B, Domain 2"/>
    <property type="match status" value="1"/>
</dbReference>
<dbReference type="InterPro" id="IPR006119">
    <property type="entry name" value="Resolv_N"/>
</dbReference>
<dbReference type="PANTHER" id="PTHR30461">
    <property type="entry name" value="DNA-INVERTASE FROM LAMBDOID PROPHAGE"/>
    <property type="match status" value="1"/>
</dbReference>
<keyword evidence="4" id="KW-1185">Reference proteome</keyword>
<dbReference type="PROSITE" id="PS51737">
    <property type="entry name" value="RECOMBINASE_DNA_BIND"/>
    <property type="match status" value="1"/>
</dbReference>
<dbReference type="CDD" id="cd03768">
    <property type="entry name" value="SR_ResInv"/>
    <property type="match status" value="1"/>
</dbReference>
<sequence length="529" mass="58457">MSVVRLRCAIYTRKSSEEGLEQNFNSLHAQREACEAYVLSQAGEGWNAIKTAYDDGGYSGGSMDRPGLQQLMADIQRGLVDVVVVYKVDRLTRSLADFAKIVELFDAKGVSFVSVTQAFNTTSSMGRLTLNVLLSFAQFEREVTGERIRDKVAASKAKGLRMGGQPPLGYDIVDGRLAVNQVEAVRVRRIFQRYLELGTLLDLVREGVEAKRWVNKSGQMVGGGMMGRGALHYLLTNPAYRGITRHHDKRYEDTHPAIIDAELWDDVQAKLAASNASQPKTEKRSEASKLEGLIFDDRDNLMVLVHTKRAARRYRYYVSRPVLTGQGRPGSLHRIPAGVLEQFLAERIGPMLAPAWRPAEDLLDRIVAALRSATLSEDQIAVRLIADALSPAATSASGVLIDDEGCATLRIAFFMRRRGAIVLQVPGAVAVPANRIDRALVRAIALARVWAVELESGQVESIKSLARREGLCNHYATRLLPLAYLAPDLIDEILEGSQPRNLTLSALTAEPLPLDWGRQRERFRELAAS</sequence>
<evidence type="ECO:0000313" key="3">
    <source>
        <dbReference type="EMBL" id="MET3525475.1"/>
    </source>
</evidence>
<dbReference type="Gene3D" id="3.40.50.1390">
    <property type="entry name" value="Resolvase, N-terminal catalytic domain"/>
    <property type="match status" value="1"/>
</dbReference>
<feature type="domain" description="Recombinase" evidence="2">
    <location>
        <begin position="167"/>
        <end position="277"/>
    </location>
</feature>
<comment type="caution">
    <text evidence="3">The sequence shown here is derived from an EMBL/GenBank/DDBJ whole genome shotgun (WGS) entry which is preliminary data.</text>
</comment>